<dbReference type="InterPro" id="IPR050796">
    <property type="entry name" value="SCF_F-box_component"/>
</dbReference>
<keyword evidence="3" id="KW-1185">Reference proteome</keyword>
<dbReference type="SUPFAM" id="SSF50965">
    <property type="entry name" value="Galactose oxidase, central domain"/>
    <property type="match status" value="1"/>
</dbReference>
<dbReference type="InterPro" id="IPR006527">
    <property type="entry name" value="F-box-assoc_dom_typ1"/>
</dbReference>
<name>A0ABQ8HE12_9ROSI</name>
<dbReference type="CDD" id="cd22157">
    <property type="entry name" value="F-box_AtFBW1-like"/>
    <property type="match status" value="1"/>
</dbReference>
<evidence type="ECO:0000313" key="3">
    <source>
        <dbReference type="Proteomes" id="UP000827721"/>
    </source>
</evidence>
<dbReference type="SUPFAM" id="SSF81383">
    <property type="entry name" value="F-box domain"/>
    <property type="match status" value="1"/>
</dbReference>
<dbReference type="PANTHER" id="PTHR31672">
    <property type="entry name" value="BNACNNG10540D PROTEIN"/>
    <property type="match status" value="1"/>
</dbReference>
<gene>
    <name evidence="2" type="ORF">JRO89_XS11G0002900</name>
</gene>
<dbReference type="Pfam" id="PF07734">
    <property type="entry name" value="FBA_1"/>
    <property type="match status" value="2"/>
</dbReference>
<evidence type="ECO:0000259" key="1">
    <source>
        <dbReference type="PROSITE" id="PS50181"/>
    </source>
</evidence>
<feature type="domain" description="F-box" evidence="1">
    <location>
        <begin position="1"/>
        <end position="46"/>
    </location>
</feature>
<reference evidence="2 3" key="1">
    <citation type="submission" date="2021-02" db="EMBL/GenBank/DDBJ databases">
        <title>Plant Genome Project.</title>
        <authorList>
            <person name="Zhang R.-G."/>
        </authorList>
    </citation>
    <scope>NUCLEOTIDE SEQUENCE [LARGE SCALE GENOMIC DNA]</scope>
    <source>
        <tissue evidence="2">Leaves</tissue>
    </source>
</reference>
<dbReference type="InterPro" id="IPR036047">
    <property type="entry name" value="F-box-like_dom_sf"/>
</dbReference>
<organism evidence="2 3">
    <name type="scientific">Xanthoceras sorbifolium</name>
    <dbReference type="NCBI Taxonomy" id="99658"/>
    <lineage>
        <taxon>Eukaryota</taxon>
        <taxon>Viridiplantae</taxon>
        <taxon>Streptophyta</taxon>
        <taxon>Embryophyta</taxon>
        <taxon>Tracheophyta</taxon>
        <taxon>Spermatophyta</taxon>
        <taxon>Magnoliopsida</taxon>
        <taxon>eudicotyledons</taxon>
        <taxon>Gunneridae</taxon>
        <taxon>Pentapetalae</taxon>
        <taxon>rosids</taxon>
        <taxon>malvids</taxon>
        <taxon>Sapindales</taxon>
        <taxon>Sapindaceae</taxon>
        <taxon>Xanthoceroideae</taxon>
        <taxon>Xanthoceras</taxon>
    </lineage>
</organism>
<dbReference type="InterPro" id="IPR017451">
    <property type="entry name" value="F-box-assoc_interact_dom"/>
</dbReference>
<dbReference type="InterPro" id="IPR001810">
    <property type="entry name" value="F-box_dom"/>
</dbReference>
<accession>A0ABQ8HE12</accession>
<protein>
    <recommendedName>
        <fullName evidence="1">F-box domain-containing protein</fullName>
    </recommendedName>
</protein>
<dbReference type="NCBIfam" id="TIGR01640">
    <property type="entry name" value="F_box_assoc_1"/>
    <property type="match status" value="2"/>
</dbReference>
<dbReference type="EMBL" id="JAFEMO010000011">
    <property type="protein sequence ID" value="KAH7556849.1"/>
    <property type="molecule type" value="Genomic_DNA"/>
</dbReference>
<dbReference type="PROSITE" id="PS50181">
    <property type="entry name" value="FBOX"/>
    <property type="match status" value="1"/>
</dbReference>
<dbReference type="Pfam" id="PF00646">
    <property type="entry name" value="F-box"/>
    <property type="match status" value="1"/>
</dbReference>
<dbReference type="SMART" id="SM00256">
    <property type="entry name" value="FBOX"/>
    <property type="match status" value="1"/>
</dbReference>
<dbReference type="Proteomes" id="UP000827721">
    <property type="component" value="Unassembled WGS sequence"/>
</dbReference>
<dbReference type="InterPro" id="IPR011043">
    <property type="entry name" value="Gal_Oxase/kelch_b-propeller"/>
</dbReference>
<dbReference type="PANTHER" id="PTHR31672:SF13">
    <property type="entry name" value="F-BOX PROTEIN CPR30-LIKE"/>
    <property type="match status" value="1"/>
</dbReference>
<evidence type="ECO:0000313" key="2">
    <source>
        <dbReference type="EMBL" id="KAH7556849.1"/>
    </source>
</evidence>
<sequence>MSSIHLPIEILYDILGRLPVKDLIRYMSVCKSWRDLITHPNFISTHMNLHRNTDGYVLFHNLVIRGDGLKCYSCLSRDKNYVEHSSFDIPFSCQSGDFQLVGSVNGLLCLSDSQYFGRTIYLWNPSIWKLKVLRSSCFNHNYCDIGNFSAVGFGFDHHHNDFKIVRIMSFGDFCQPYVEKEPPRAEVYSLARNSWRRIGIKAGCIAIDKFAKAVVVRGTIHWFASRTKEASGSNFILTFDFGSEEFREIMLPRYHYDGGRPEVSLRVLRESLALVVGWYNNYELVECWDVWVMGEYGMAESWTKRYSIVPEERCLRRYTFREEKKECIRAPTKKVALKGERQRRLPVQDLMRYRCIGGNIFSLFNKNNYALHSILEVPFSCETVDFRLAGCVDGLLCLTDSCHLFGRTIYLWNPSIWKLKVLRDSCFARQYREVGNFFVIGFGFHHQTNDYKIVRIMYFGNHFCQYVEKQPPKVEVYSLARNSWRSIGTNGGWYTRDKSSTVVVNGALHWFASKTADASADFVLKFDFSVEEFGEILLPNYHCDGKSFRVSVTVLKESLALIVCCLNGYGSEHCDIWVMREYGVTDSWTKQYSVVTEEICYRCLGIVNNNVLLLDCNRNEFLSYDLEKLQVKPIGVKEYLGDFTYFTESLVLYNEGFSVTPRKYLLVEGGIHLGKRKRSVIPSAAYLFSALVVNGAVHWLGYTTGESSNIALPVTFDFDYEKFGETNIGSREGFGFTLRRKKRRSAVLAAEQLIMEAEIIQFKGMAR</sequence>
<comment type="caution">
    <text evidence="2">The sequence shown here is derived from an EMBL/GenBank/DDBJ whole genome shotgun (WGS) entry which is preliminary data.</text>
</comment>
<dbReference type="Gene3D" id="1.20.1280.50">
    <property type="match status" value="1"/>
</dbReference>
<proteinExistence type="predicted"/>